<dbReference type="RefSeq" id="WP_025978423.1">
    <property type="nucleotide sequence ID" value="NZ_CP015614.1"/>
</dbReference>
<keyword evidence="2" id="KW-0808">Transferase</keyword>
<keyword evidence="3" id="KW-1185">Reference proteome</keyword>
<dbReference type="Proteomes" id="UP000077603">
    <property type="component" value="Chromosome"/>
</dbReference>
<organism evidence="2 3">
    <name type="scientific">Brevundimonas naejangsanensis</name>
    <dbReference type="NCBI Taxonomy" id="588932"/>
    <lineage>
        <taxon>Bacteria</taxon>
        <taxon>Pseudomonadati</taxon>
        <taxon>Pseudomonadota</taxon>
        <taxon>Alphaproteobacteria</taxon>
        <taxon>Caulobacterales</taxon>
        <taxon>Caulobacteraceae</taxon>
        <taxon>Brevundimonas</taxon>
    </lineage>
</organism>
<protein>
    <submittedName>
        <fullName evidence="2">Acetyltransferase</fullName>
    </submittedName>
</protein>
<dbReference type="PROSITE" id="PS51186">
    <property type="entry name" value="GNAT"/>
    <property type="match status" value="1"/>
</dbReference>
<evidence type="ECO:0000313" key="3">
    <source>
        <dbReference type="Proteomes" id="UP000077603"/>
    </source>
</evidence>
<sequence length="187" mass="20563">MRTTLETPRLAIAPVDVGDFDDLCALMSDRDFTRFILPAPLGPEDVWLRLLRDIGHWQALGYGNWTIRTRDTGAFVGVVGVLNFRRAIEPPLGLYELGWGVAPAQWKKGIGLEAVQAALEWCDGSLKVARTVCIISPKNTPSQALAEGVGYRPYARASYKNRPLVLFERPMGAVWSEQALPNAGAGR</sequence>
<dbReference type="InterPro" id="IPR016181">
    <property type="entry name" value="Acyl_CoA_acyltransferase"/>
</dbReference>
<dbReference type="PANTHER" id="PTHR43792:SF16">
    <property type="entry name" value="N-ACETYLTRANSFERASE DOMAIN-CONTAINING PROTEIN"/>
    <property type="match status" value="1"/>
</dbReference>
<reference evidence="2 3" key="1">
    <citation type="journal article" date="2014" name="Genome Announc.">
        <title>Genome Sequence of a Promising Hydrogen-Producing Facultative Anaerobic Bacterium, Brevundimonas naejangsanensis Strain B1.</title>
        <authorList>
            <person name="Su H."/>
            <person name="Zhang T."/>
            <person name="Bao M."/>
            <person name="Jiang Y."/>
            <person name="Wang Y."/>
            <person name="Tan T."/>
        </authorList>
    </citation>
    <scope>NUCLEOTIDE SEQUENCE [LARGE SCALE GENOMIC DNA]</scope>
    <source>
        <strain evidence="2 3">B1</strain>
    </source>
</reference>
<dbReference type="Gene3D" id="3.40.630.30">
    <property type="match status" value="1"/>
</dbReference>
<dbReference type="InterPro" id="IPR051531">
    <property type="entry name" value="N-acetyltransferase"/>
</dbReference>
<evidence type="ECO:0000313" key="2">
    <source>
        <dbReference type="EMBL" id="ANF54897.1"/>
    </source>
</evidence>
<dbReference type="AlphaFoldDB" id="A0A172Y6Q1"/>
<dbReference type="PANTHER" id="PTHR43792">
    <property type="entry name" value="GNAT FAMILY, PUTATIVE (AFU_ORTHOLOGUE AFUA_3G00765)-RELATED-RELATED"/>
    <property type="match status" value="1"/>
</dbReference>
<dbReference type="Pfam" id="PF13302">
    <property type="entry name" value="Acetyltransf_3"/>
    <property type="match status" value="1"/>
</dbReference>
<gene>
    <name evidence="2" type="ORF">DA69_09155</name>
</gene>
<dbReference type="GO" id="GO:0016747">
    <property type="term" value="F:acyltransferase activity, transferring groups other than amino-acyl groups"/>
    <property type="evidence" value="ECO:0007669"/>
    <property type="project" value="InterPro"/>
</dbReference>
<name>A0A172Y6Q1_9CAUL</name>
<accession>A0A172Y6Q1</accession>
<evidence type="ECO:0000259" key="1">
    <source>
        <dbReference type="PROSITE" id="PS51186"/>
    </source>
</evidence>
<proteinExistence type="predicted"/>
<feature type="domain" description="N-acetyltransferase" evidence="1">
    <location>
        <begin position="10"/>
        <end position="181"/>
    </location>
</feature>
<dbReference type="InterPro" id="IPR000182">
    <property type="entry name" value="GNAT_dom"/>
</dbReference>
<dbReference type="EMBL" id="CP015614">
    <property type="protein sequence ID" value="ANF54897.1"/>
    <property type="molecule type" value="Genomic_DNA"/>
</dbReference>
<dbReference type="KEGG" id="bne:DA69_09155"/>
<dbReference type="SUPFAM" id="SSF55729">
    <property type="entry name" value="Acyl-CoA N-acyltransferases (Nat)"/>
    <property type="match status" value="1"/>
</dbReference>
<dbReference type="OrthoDB" id="6293260at2"/>
<dbReference type="STRING" id="588932.DA69_09155"/>